<dbReference type="GO" id="GO:0003824">
    <property type="term" value="F:catalytic activity"/>
    <property type="evidence" value="ECO:0007669"/>
    <property type="project" value="InterPro"/>
</dbReference>
<name>A0A0F9TPU9_9ZZZZ</name>
<protein>
    <recommendedName>
        <fullName evidence="1">Radical SAM core domain-containing protein</fullName>
    </recommendedName>
</protein>
<organism evidence="2">
    <name type="scientific">marine sediment metagenome</name>
    <dbReference type="NCBI Taxonomy" id="412755"/>
    <lineage>
        <taxon>unclassified sequences</taxon>
        <taxon>metagenomes</taxon>
        <taxon>ecological metagenomes</taxon>
    </lineage>
</organism>
<dbReference type="NCBIfam" id="NF045502">
    <property type="entry name" value="variant_rSAM"/>
    <property type="match status" value="1"/>
</dbReference>
<dbReference type="GO" id="GO:0051536">
    <property type="term" value="F:iron-sulfur cluster binding"/>
    <property type="evidence" value="ECO:0007669"/>
    <property type="project" value="InterPro"/>
</dbReference>
<dbReference type="SFLD" id="SFLDS00029">
    <property type="entry name" value="Radical_SAM"/>
    <property type="match status" value="1"/>
</dbReference>
<evidence type="ECO:0000313" key="2">
    <source>
        <dbReference type="EMBL" id="KKN81329.1"/>
    </source>
</evidence>
<gene>
    <name evidence="2" type="ORF">LCGC14_0320760</name>
</gene>
<proteinExistence type="predicted"/>
<comment type="caution">
    <text evidence="2">The sequence shown here is derived from an EMBL/GenBank/DDBJ whole genome shotgun (WGS) entry which is preliminary data.</text>
</comment>
<accession>A0A0F9TPU9</accession>
<feature type="domain" description="Radical SAM core" evidence="1">
    <location>
        <begin position="102"/>
        <end position="354"/>
    </location>
</feature>
<dbReference type="InterPro" id="IPR006638">
    <property type="entry name" value="Elp3/MiaA/NifB-like_rSAM"/>
</dbReference>
<dbReference type="SMART" id="SM00729">
    <property type="entry name" value="Elp3"/>
    <property type="match status" value="1"/>
</dbReference>
<reference evidence="2" key="1">
    <citation type="journal article" date="2015" name="Nature">
        <title>Complex archaea that bridge the gap between prokaryotes and eukaryotes.</title>
        <authorList>
            <person name="Spang A."/>
            <person name="Saw J.H."/>
            <person name="Jorgensen S.L."/>
            <person name="Zaremba-Niedzwiedzka K."/>
            <person name="Martijn J."/>
            <person name="Lind A.E."/>
            <person name="van Eijk R."/>
            <person name="Schleper C."/>
            <person name="Guy L."/>
            <person name="Ettema T.J."/>
        </authorList>
    </citation>
    <scope>NUCLEOTIDE SEQUENCE</scope>
</reference>
<dbReference type="AlphaFoldDB" id="A0A0F9TPU9"/>
<dbReference type="InterPro" id="IPR058240">
    <property type="entry name" value="rSAM_sf"/>
</dbReference>
<dbReference type="InterPro" id="IPR007197">
    <property type="entry name" value="rSAM"/>
</dbReference>
<sequence>MTEKRTITKEDIFLEARLRSEGARIEGLKGSPSGNIYTAVVLDGCDIVIGLWHNPTSHLKVIFNGEKVTILEKDEVLATGTPEVRPSWRDIVLSDGTSAQDANTWSADFAQIMLYWGCTTIPPCKYCGNSAMPIPGNWGDPRRFNGAPTDFGVLKARNVEAIAIALQNGWRGTILFAGGTPPVSKHDQLTDEMESMISQLRETVGDEILSQNQITVECFSPPKDLDLLYRWKDIGINSTEFDSQILDPNYFKAICPGRGEQNSWLEALTASTEIFGRGRGSITAIVLGLEPMDGLLKGIEERISKGIFTQLYNFTPLRGTPYEGFMPPTANWFVEAVEKIVDIYLRYASTFDVDLTEDTRFGFTRKGRSYWESIVDDEMSRRLQEMGKLGPELPKQDGIALA</sequence>
<evidence type="ECO:0000259" key="1">
    <source>
        <dbReference type="PROSITE" id="PS51918"/>
    </source>
</evidence>
<dbReference type="SUPFAM" id="SSF102114">
    <property type="entry name" value="Radical SAM enzymes"/>
    <property type="match status" value="1"/>
</dbReference>
<dbReference type="EMBL" id="LAZR01000216">
    <property type="protein sequence ID" value="KKN81329.1"/>
    <property type="molecule type" value="Genomic_DNA"/>
</dbReference>
<dbReference type="PROSITE" id="PS51918">
    <property type="entry name" value="RADICAL_SAM"/>
    <property type="match status" value="1"/>
</dbReference>